<reference evidence="1 2" key="2">
    <citation type="journal article" date="2012" name="PLoS Pathog.">
        <title>Diverse lifestyles and strategies of plant pathogenesis encoded in the genomes of eighteen Dothideomycetes fungi.</title>
        <authorList>
            <person name="Ohm R.A."/>
            <person name="Feau N."/>
            <person name="Henrissat B."/>
            <person name="Schoch C.L."/>
            <person name="Horwitz B.A."/>
            <person name="Barry K.W."/>
            <person name="Condon B.J."/>
            <person name="Copeland A.C."/>
            <person name="Dhillon B."/>
            <person name="Glaser F."/>
            <person name="Hesse C.N."/>
            <person name="Kosti I."/>
            <person name="LaButti K."/>
            <person name="Lindquist E.A."/>
            <person name="Lucas S."/>
            <person name="Salamov A.A."/>
            <person name="Bradshaw R.E."/>
            <person name="Ciuffetti L."/>
            <person name="Hamelin R.C."/>
            <person name="Kema G.H.J."/>
            <person name="Lawrence C."/>
            <person name="Scott J.A."/>
            <person name="Spatafora J.W."/>
            <person name="Turgeon B.G."/>
            <person name="de Wit P.J.G.M."/>
            <person name="Zhong S."/>
            <person name="Goodwin S.B."/>
            <person name="Grigoriev I.V."/>
        </authorList>
    </citation>
    <scope>NUCLEOTIDE SEQUENCE [LARGE SCALE GENOMIC DNA]</scope>
    <source>
        <strain evidence="2">NZE10 / CBS 128990</strain>
    </source>
</reference>
<gene>
    <name evidence="1" type="ORF">DOTSEDRAFT_74606</name>
</gene>
<dbReference type="Proteomes" id="UP000016933">
    <property type="component" value="Unassembled WGS sequence"/>
</dbReference>
<keyword evidence="2" id="KW-1185">Reference proteome</keyword>
<dbReference type="HOGENOM" id="CLU_1754039_0_0_1"/>
<reference evidence="2" key="1">
    <citation type="journal article" date="2012" name="PLoS Genet.">
        <title>The genomes of the fungal plant pathogens Cladosporium fulvum and Dothistroma septosporum reveal adaptation to different hosts and lifestyles but also signatures of common ancestry.</title>
        <authorList>
            <person name="de Wit P.J.G.M."/>
            <person name="van der Burgt A."/>
            <person name="Oekmen B."/>
            <person name="Stergiopoulos I."/>
            <person name="Abd-Elsalam K.A."/>
            <person name="Aerts A.L."/>
            <person name="Bahkali A.H."/>
            <person name="Beenen H.G."/>
            <person name="Chettri P."/>
            <person name="Cox M.P."/>
            <person name="Datema E."/>
            <person name="de Vries R.P."/>
            <person name="Dhillon B."/>
            <person name="Ganley A.R."/>
            <person name="Griffiths S.A."/>
            <person name="Guo Y."/>
            <person name="Hamelin R.C."/>
            <person name="Henrissat B."/>
            <person name="Kabir M.S."/>
            <person name="Jashni M.K."/>
            <person name="Kema G."/>
            <person name="Klaubauf S."/>
            <person name="Lapidus A."/>
            <person name="Levasseur A."/>
            <person name="Lindquist E."/>
            <person name="Mehrabi R."/>
            <person name="Ohm R.A."/>
            <person name="Owen T.J."/>
            <person name="Salamov A."/>
            <person name="Schwelm A."/>
            <person name="Schijlen E."/>
            <person name="Sun H."/>
            <person name="van den Burg H.A."/>
            <person name="van Ham R.C.H.J."/>
            <person name="Zhang S."/>
            <person name="Goodwin S.B."/>
            <person name="Grigoriev I.V."/>
            <person name="Collemare J."/>
            <person name="Bradshaw R.E."/>
        </authorList>
    </citation>
    <scope>NUCLEOTIDE SEQUENCE [LARGE SCALE GENOMIC DNA]</scope>
    <source>
        <strain evidence="2">NZE10 / CBS 128990</strain>
    </source>
</reference>
<protein>
    <submittedName>
        <fullName evidence="1">Uncharacterized protein</fullName>
    </submittedName>
</protein>
<proteinExistence type="predicted"/>
<sequence>MECSGKCMVTLEVDCRHAWLVIVPEGIVAITHRMSRADCLTSNCPSFGPGFGRLDRDWRFESKKKCHERHRLPYMHKSSAASYPRRWRDDIMPILPEVRARGALLRYHSQRRRYVEPITTIDVDAVRQDLAGFLGPWLSKGATYIVNTI</sequence>
<accession>N1PBT7</accession>
<evidence type="ECO:0000313" key="2">
    <source>
        <dbReference type="Proteomes" id="UP000016933"/>
    </source>
</evidence>
<dbReference type="AlphaFoldDB" id="N1PBT7"/>
<feature type="non-terminal residue" evidence="1">
    <location>
        <position position="149"/>
    </location>
</feature>
<name>N1PBT7_DOTSN</name>
<evidence type="ECO:0000313" key="1">
    <source>
        <dbReference type="EMBL" id="EME39758.1"/>
    </source>
</evidence>
<dbReference type="EMBL" id="KB446544">
    <property type="protein sequence ID" value="EME39758.1"/>
    <property type="molecule type" value="Genomic_DNA"/>
</dbReference>
<organism evidence="1 2">
    <name type="scientific">Dothistroma septosporum (strain NZE10 / CBS 128990)</name>
    <name type="common">Red band needle blight fungus</name>
    <name type="synonym">Mycosphaerella pini</name>
    <dbReference type="NCBI Taxonomy" id="675120"/>
    <lineage>
        <taxon>Eukaryota</taxon>
        <taxon>Fungi</taxon>
        <taxon>Dikarya</taxon>
        <taxon>Ascomycota</taxon>
        <taxon>Pezizomycotina</taxon>
        <taxon>Dothideomycetes</taxon>
        <taxon>Dothideomycetidae</taxon>
        <taxon>Mycosphaerellales</taxon>
        <taxon>Mycosphaerellaceae</taxon>
        <taxon>Dothistroma</taxon>
    </lineage>
</organism>